<dbReference type="Pfam" id="PF13715">
    <property type="entry name" value="CarbopepD_reg_2"/>
    <property type="match status" value="1"/>
</dbReference>
<comment type="similarity">
    <text evidence="8">Belongs to the TonB-dependent receptor family.</text>
</comment>
<evidence type="ECO:0000256" key="2">
    <source>
        <dbReference type="ARBA" id="ARBA00022448"/>
    </source>
</evidence>
<gene>
    <name evidence="10" type="ORF">SAMN04488028_10979</name>
</gene>
<keyword evidence="2 8" id="KW-0813">Transport</keyword>
<evidence type="ECO:0000256" key="6">
    <source>
        <dbReference type="ARBA" id="ARBA00023136"/>
    </source>
</evidence>
<dbReference type="AlphaFoldDB" id="A0A1M6VJG9"/>
<evidence type="ECO:0000259" key="9">
    <source>
        <dbReference type="Pfam" id="PF07715"/>
    </source>
</evidence>
<dbReference type="GO" id="GO:0009279">
    <property type="term" value="C:cell outer membrane"/>
    <property type="evidence" value="ECO:0007669"/>
    <property type="project" value="UniProtKB-SubCell"/>
</dbReference>
<reference evidence="11" key="1">
    <citation type="submission" date="2016-11" db="EMBL/GenBank/DDBJ databases">
        <authorList>
            <person name="Varghese N."/>
            <person name="Submissions S."/>
        </authorList>
    </citation>
    <scope>NUCLEOTIDE SEQUENCE [LARGE SCALE GENOMIC DNA]</scope>
    <source>
        <strain evidence="11">DSM 26134</strain>
    </source>
</reference>
<dbReference type="InterPro" id="IPR012910">
    <property type="entry name" value="Plug_dom"/>
</dbReference>
<evidence type="ECO:0000313" key="11">
    <source>
        <dbReference type="Proteomes" id="UP000184474"/>
    </source>
</evidence>
<dbReference type="Gene3D" id="2.170.130.10">
    <property type="entry name" value="TonB-dependent receptor, plug domain"/>
    <property type="match status" value="1"/>
</dbReference>
<keyword evidence="7 8" id="KW-0998">Cell outer membrane</keyword>
<proteinExistence type="inferred from homology"/>
<evidence type="ECO:0000256" key="7">
    <source>
        <dbReference type="ARBA" id="ARBA00023237"/>
    </source>
</evidence>
<dbReference type="PANTHER" id="PTHR30069">
    <property type="entry name" value="TONB-DEPENDENT OUTER MEMBRANE RECEPTOR"/>
    <property type="match status" value="1"/>
</dbReference>
<dbReference type="InterPro" id="IPR036942">
    <property type="entry name" value="Beta-barrel_TonB_sf"/>
</dbReference>
<evidence type="ECO:0000256" key="4">
    <source>
        <dbReference type="ARBA" id="ARBA00022692"/>
    </source>
</evidence>
<keyword evidence="11" id="KW-1185">Reference proteome</keyword>
<evidence type="ECO:0000313" key="10">
    <source>
        <dbReference type="EMBL" id="SHK81663.1"/>
    </source>
</evidence>
<name>A0A1M6VJG9_REIAG</name>
<dbReference type="EMBL" id="FRAA01000009">
    <property type="protein sequence ID" value="SHK81663.1"/>
    <property type="molecule type" value="Genomic_DNA"/>
</dbReference>
<keyword evidence="3 8" id="KW-1134">Transmembrane beta strand</keyword>
<evidence type="ECO:0000256" key="1">
    <source>
        <dbReference type="ARBA" id="ARBA00004571"/>
    </source>
</evidence>
<dbReference type="Pfam" id="PF07715">
    <property type="entry name" value="Plug"/>
    <property type="match status" value="1"/>
</dbReference>
<organism evidence="10 11">
    <name type="scientific">Reichenbachiella agariperforans</name>
    <dbReference type="NCBI Taxonomy" id="156994"/>
    <lineage>
        <taxon>Bacteria</taxon>
        <taxon>Pseudomonadati</taxon>
        <taxon>Bacteroidota</taxon>
        <taxon>Cytophagia</taxon>
        <taxon>Cytophagales</taxon>
        <taxon>Reichenbachiellaceae</taxon>
        <taxon>Reichenbachiella</taxon>
    </lineage>
</organism>
<dbReference type="PANTHER" id="PTHR30069:SF29">
    <property type="entry name" value="HEMOGLOBIN AND HEMOGLOBIN-HAPTOGLOBIN-BINDING PROTEIN 1-RELATED"/>
    <property type="match status" value="1"/>
</dbReference>
<comment type="subcellular location">
    <subcellularLocation>
        <location evidence="1 8">Cell outer membrane</location>
        <topology evidence="1 8">Multi-pass membrane protein</topology>
    </subcellularLocation>
</comment>
<keyword evidence="5" id="KW-0732">Signal</keyword>
<evidence type="ECO:0000256" key="3">
    <source>
        <dbReference type="ARBA" id="ARBA00022452"/>
    </source>
</evidence>
<sequence length="774" mass="87221">MSQRQETGGISGAVSSSDGEALPMVPIRILETGVGVVADDQGHFVFSDLPFGEYRLSVTFLGFEDRQITVTLDDQHPHVSLNLTLTHDSEMLEEVTISHDAEKEQQTQGFAVEAVGTKQFQAQSIEINQVLDQTAGVKVRQSGGLGSRVNYSMNGLSGQSIRFFMDGVPMDYFGSSYSINTIPISLVDRVEVYKGVVPVELGNDALGGAINLVTKSSFNEFVEASYSYGSFNTHRAAIQGSWRAKQSGLTMKLSAFYNYSDNNYYVWGEDVPVTDVNTANVTRGEKVRRFHDGYESKSVKADFGFTQKKWADKLLLGVLYSEMDKDIQHGPTMEVVFGEARYHQRVVMPNMTYQKFDFLAKGLDVNWFASYSYLVRDRIDTTTNMYNWDGSILDANSDRGEQLWTLNTLDQKVWLNRLNLVYQLNPHHKLGYNYVFSDLTRTDSDPVVTQKTDGYWAPQTFRRHSMGWVLQSQFLEQRLHTSLFVKWFGYHAAIKTATTENSITSYQTEQASASDWGYGVAGSYQLRPSVMLSLSVEQAYRLPAANEVLGDGLNVVSTTALRSESSLNANLGFRVTTATERKNRFTFSGNVFYRDVTNLIQQYSYDPGAFVNINFDQVRMQGVDGKIKFAHSHWLTVNQTVSYLSPIVKSDTDELGNNNVTKNSRLANTPFFQTNTELRTQFKNLIQEGAATFFYWSVSYVGEFHRHSEIIGRYNKDVIPAQLVNSCGIGYTFPKEKLSLSVDVSNLFDEQVFDNYAIQKPGRAAYIKATYRLL</sequence>
<evidence type="ECO:0000256" key="8">
    <source>
        <dbReference type="PROSITE-ProRule" id="PRU01360"/>
    </source>
</evidence>
<dbReference type="Proteomes" id="UP000184474">
    <property type="component" value="Unassembled WGS sequence"/>
</dbReference>
<dbReference type="SUPFAM" id="SSF49464">
    <property type="entry name" value="Carboxypeptidase regulatory domain-like"/>
    <property type="match status" value="1"/>
</dbReference>
<dbReference type="InterPro" id="IPR039426">
    <property type="entry name" value="TonB-dep_rcpt-like"/>
</dbReference>
<dbReference type="InterPro" id="IPR037066">
    <property type="entry name" value="Plug_dom_sf"/>
</dbReference>
<keyword evidence="6 8" id="KW-0472">Membrane</keyword>
<keyword evidence="10" id="KW-0675">Receptor</keyword>
<keyword evidence="4 8" id="KW-0812">Transmembrane</keyword>
<dbReference type="PROSITE" id="PS52016">
    <property type="entry name" value="TONB_DEPENDENT_REC_3"/>
    <property type="match status" value="1"/>
</dbReference>
<dbReference type="GO" id="GO:0044718">
    <property type="term" value="P:siderophore transmembrane transport"/>
    <property type="evidence" value="ECO:0007669"/>
    <property type="project" value="TreeGrafter"/>
</dbReference>
<dbReference type="STRING" id="156994.SAMN04488028_10979"/>
<dbReference type="InterPro" id="IPR008969">
    <property type="entry name" value="CarboxyPept-like_regulatory"/>
</dbReference>
<dbReference type="GO" id="GO:0015344">
    <property type="term" value="F:siderophore uptake transmembrane transporter activity"/>
    <property type="evidence" value="ECO:0007669"/>
    <property type="project" value="TreeGrafter"/>
</dbReference>
<dbReference type="SUPFAM" id="SSF56935">
    <property type="entry name" value="Porins"/>
    <property type="match status" value="1"/>
</dbReference>
<accession>A0A1M6VJG9</accession>
<evidence type="ECO:0000256" key="5">
    <source>
        <dbReference type="ARBA" id="ARBA00022729"/>
    </source>
</evidence>
<protein>
    <submittedName>
        <fullName evidence="10">Outer membrane receptor proteins, mostly Fe transport</fullName>
    </submittedName>
</protein>
<feature type="domain" description="TonB-dependent receptor plug" evidence="9">
    <location>
        <begin position="106"/>
        <end position="209"/>
    </location>
</feature>
<dbReference type="Gene3D" id="2.40.170.20">
    <property type="entry name" value="TonB-dependent receptor, beta-barrel domain"/>
    <property type="match status" value="1"/>
</dbReference>
<dbReference type="Gene3D" id="2.60.40.1120">
    <property type="entry name" value="Carboxypeptidase-like, regulatory domain"/>
    <property type="match status" value="1"/>
</dbReference>